<evidence type="ECO:0000313" key="2">
    <source>
        <dbReference type="EMBL" id="WLR98699.1"/>
    </source>
</evidence>
<gene>
    <name evidence="2" type="ORF">Q9313_06630</name>
</gene>
<dbReference type="Proteomes" id="UP001234585">
    <property type="component" value="Chromosome"/>
</dbReference>
<organism evidence="2 3">
    <name type="scientific">Shinella sumterensis</name>
    <dbReference type="NCBI Taxonomy" id="1967501"/>
    <lineage>
        <taxon>Bacteria</taxon>
        <taxon>Pseudomonadati</taxon>
        <taxon>Pseudomonadota</taxon>
        <taxon>Alphaproteobacteria</taxon>
        <taxon>Hyphomicrobiales</taxon>
        <taxon>Rhizobiaceae</taxon>
        <taxon>Shinella</taxon>
    </lineage>
</organism>
<dbReference type="AlphaFoldDB" id="A0AA50H598"/>
<evidence type="ECO:0000313" key="3">
    <source>
        <dbReference type="Proteomes" id="UP001234585"/>
    </source>
</evidence>
<protein>
    <submittedName>
        <fullName evidence="2">Uncharacterized protein</fullName>
    </submittedName>
</protein>
<feature type="region of interest" description="Disordered" evidence="1">
    <location>
        <begin position="1"/>
        <end position="25"/>
    </location>
</feature>
<dbReference type="EMBL" id="CP132302">
    <property type="protein sequence ID" value="WLR98699.1"/>
    <property type="molecule type" value="Genomic_DNA"/>
</dbReference>
<proteinExistence type="predicted"/>
<name>A0AA50H598_9HYPH</name>
<accession>A0AA50H598</accession>
<evidence type="ECO:0000256" key="1">
    <source>
        <dbReference type="SAM" id="MobiDB-lite"/>
    </source>
</evidence>
<dbReference type="RefSeq" id="WP_306038338.1">
    <property type="nucleotide sequence ID" value="NZ_CP132302.1"/>
</dbReference>
<sequence length="109" mass="11957">MKKPDGQGTTVRLFNVGGRPGGKPPALTAAKGRYTPKPPASVFSLVFFKAARSRFRSRIVRAKSTTKTALMKSVEMMVSKAMITYSLTAAISRDRHLQRQPGDPLREGH</sequence>
<keyword evidence="3" id="KW-1185">Reference proteome</keyword>
<reference evidence="2 3" key="1">
    <citation type="submission" date="2023-08" db="EMBL/GenBank/DDBJ databases">
        <title>Pathogen: clinical or host-associated sample.</title>
        <authorList>
            <person name="Hergert J."/>
            <person name="Casey R."/>
            <person name="Wagner J."/>
            <person name="Young E.L."/>
            <person name="Oakeson K.F."/>
        </authorList>
    </citation>
    <scope>NUCLEOTIDE SEQUENCE [LARGE SCALE GENOMIC DNA]</scope>
    <source>
        <strain evidence="2 3">1760953</strain>
    </source>
</reference>